<feature type="region of interest" description="Disordered" evidence="1">
    <location>
        <begin position="12"/>
        <end position="63"/>
    </location>
</feature>
<dbReference type="VEuPathDB" id="FungiDB:BD410DRAFT_797318"/>
<evidence type="ECO:0000256" key="1">
    <source>
        <dbReference type="SAM" id="MobiDB-lite"/>
    </source>
</evidence>
<name>A0A4Y7PFH2_9AGAM</name>
<keyword evidence="3" id="KW-1185">Reference proteome</keyword>
<feature type="compositionally biased region" description="Gly residues" evidence="1">
    <location>
        <begin position="37"/>
        <end position="63"/>
    </location>
</feature>
<dbReference type="Proteomes" id="UP000294933">
    <property type="component" value="Unassembled WGS sequence"/>
</dbReference>
<proteinExistence type="predicted"/>
<reference evidence="2 3" key="1">
    <citation type="submission" date="2018-06" db="EMBL/GenBank/DDBJ databases">
        <title>A transcriptomic atlas of mushroom development highlights an independent origin of complex multicellularity.</title>
        <authorList>
            <consortium name="DOE Joint Genome Institute"/>
            <person name="Krizsan K."/>
            <person name="Almasi E."/>
            <person name="Merenyi Z."/>
            <person name="Sahu N."/>
            <person name="Viragh M."/>
            <person name="Koszo T."/>
            <person name="Mondo S."/>
            <person name="Kiss B."/>
            <person name="Balint B."/>
            <person name="Kues U."/>
            <person name="Barry K."/>
            <person name="Hegedus J.C."/>
            <person name="Henrissat B."/>
            <person name="Johnson J."/>
            <person name="Lipzen A."/>
            <person name="Ohm R."/>
            <person name="Nagy I."/>
            <person name="Pangilinan J."/>
            <person name="Yan J."/>
            <person name="Xiong Y."/>
            <person name="Grigoriev I.V."/>
            <person name="Hibbett D.S."/>
            <person name="Nagy L.G."/>
        </authorList>
    </citation>
    <scope>NUCLEOTIDE SEQUENCE [LARGE SCALE GENOMIC DNA]</scope>
    <source>
        <strain evidence="2 3">SZMC22713</strain>
    </source>
</reference>
<sequence length="107" mass="10333">MYRRIVGVGVNMGVKPVNDDGGDDVSDADKGLTDGAESGGGRVLSPPVGGGDAGDDGGGGEVGPGVKMDVMTVVYVVVIGWGGGVPVPVPDGVDAGGPDAVKLAHCC</sequence>
<evidence type="ECO:0000313" key="3">
    <source>
        <dbReference type="Proteomes" id="UP000294933"/>
    </source>
</evidence>
<dbReference type="AlphaFoldDB" id="A0A4Y7PFH2"/>
<protein>
    <submittedName>
        <fullName evidence="2">Uncharacterized protein</fullName>
    </submittedName>
</protein>
<organism evidence="2 3">
    <name type="scientific">Rickenella mellea</name>
    <dbReference type="NCBI Taxonomy" id="50990"/>
    <lineage>
        <taxon>Eukaryota</taxon>
        <taxon>Fungi</taxon>
        <taxon>Dikarya</taxon>
        <taxon>Basidiomycota</taxon>
        <taxon>Agaricomycotina</taxon>
        <taxon>Agaricomycetes</taxon>
        <taxon>Hymenochaetales</taxon>
        <taxon>Rickenellaceae</taxon>
        <taxon>Rickenella</taxon>
    </lineage>
</organism>
<gene>
    <name evidence="2" type="ORF">BD410DRAFT_797318</name>
</gene>
<accession>A0A4Y7PFH2</accession>
<dbReference type="EMBL" id="ML170383">
    <property type="protein sequence ID" value="TDL14143.1"/>
    <property type="molecule type" value="Genomic_DNA"/>
</dbReference>
<evidence type="ECO:0000313" key="2">
    <source>
        <dbReference type="EMBL" id="TDL14143.1"/>
    </source>
</evidence>